<organism evidence="5 6">
    <name type="scientific">Talaromyces amestolkiae</name>
    <dbReference type="NCBI Taxonomy" id="1196081"/>
    <lineage>
        <taxon>Eukaryota</taxon>
        <taxon>Fungi</taxon>
        <taxon>Dikarya</taxon>
        <taxon>Ascomycota</taxon>
        <taxon>Pezizomycotina</taxon>
        <taxon>Eurotiomycetes</taxon>
        <taxon>Eurotiomycetidae</taxon>
        <taxon>Eurotiales</taxon>
        <taxon>Trichocomaceae</taxon>
        <taxon>Talaromyces</taxon>
        <taxon>Talaromyces sect. Talaromyces</taxon>
    </lineage>
</organism>
<evidence type="ECO:0008006" key="7">
    <source>
        <dbReference type="Google" id="ProtNLM"/>
    </source>
</evidence>
<feature type="compositionally biased region" description="Polar residues" evidence="4">
    <location>
        <begin position="11"/>
        <end position="20"/>
    </location>
</feature>
<dbReference type="CDD" id="cd00067">
    <property type="entry name" value="GAL4"/>
    <property type="match status" value="1"/>
</dbReference>
<dbReference type="AlphaFoldDB" id="A0A364LBJ8"/>
<evidence type="ECO:0000313" key="5">
    <source>
        <dbReference type="EMBL" id="RAO73091.1"/>
    </source>
</evidence>
<keyword evidence="2" id="KW-0804">Transcription</keyword>
<evidence type="ECO:0000256" key="1">
    <source>
        <dbReference type="ARBA" id="ARBA00023015"/>
    </source>
</evidence>
<keyword evidence="6" id="KW-1185">Reference proteome</keyword>
<evidence type="ECO:0000256" key="3">
    <source>
        <dbReference type="ARBA" id="ARBA00023242"/>
    </source>
</evidence>
<dbReference type="RefSeq" id="XP_040737605.1">
    <property type="nucleotide sequence ID" value="XM_040881983.1"/>
</dbReference>
<dbReference type="Proteomes" id="UP000249363">
    <property type="component" value="Unassembled WGS sequence"/>
</dbReference>
<dbReference type="GeneID" id="63798317"/>
<evidence type="ECO:0000256" key="2">
    <source>
        <dbReference type="ARBA" id="ARBA00023163"/>
    </source>
</evidence>
<feature type="region of interest" description="Disordered" evidence="4">
    <location>
        <begin position="1"/>
        <end position="31"/>
    </location>
</feature>
<dbReference type="GO" id="GO:0008270">
    <property type="term" value="F:zinc ion binding"/>
    <property type="evidence" value="ECO:0007669"/>
    <property type="project" value="InterPro"/>
</dbReference>
<keyword evidence="1" id="KW-0805">Transcription regulation</keyword>
<keyword evidence="3" id="KW-0539">Nucleus</keyword>
<evidence type="ECO:0000256" key="4">
    <source>
        <dbReference type="SAM" id="MobiDB-lite"/>
    </source>
</evidence>
<accession>A0A364LBJ8</accession>
<feature type="compositionally biased region" description="Polar residues" evidence="4">
    <location>
        <begin position="1066"/>
        <end position="1076"/>
    </location>
</feature>
<proteinExistence type="predicted"/>
<comment type="caution">
    <text evidence="5">The sequence shown here is derived from an EMBL/GenBank/DDBJ whole genome shotgun (WGS) entry which is preliminary data.</text>
</comment>
<dbReference type="InterPro" id="IPR001138">
    <property type="entry name" value="Zn2Cys6_DnaBD"/>
</dbReference>
<dbReference type="GO" id="GO:0000981">
    <property type="term" value="F:DNA-binding transcription factor activity, RNA polymerase II-specific"/>
    <property type="evidence" value="ECO:0007669"/>
    <property type="project" value="InterPro"/>
</dbReference>
<feature type="region of interest" description="Disordered" evidence="4">
    <location>
        <begin position="1059"/>
        <end position="1085"/>
    </location>
</feature>
<name>A0A364LBJ8_TALAM</name>
<dbReference type="OrthoDB" id="5105683at2759"/>
<reference evidence="5 6" key="1">
    <citation type="journal article" date="2017" name="Biotechnol. Biofuels">
        <title>Differential beta-glucosidase expression as a function of carbon source availability in Talaromyces amestolkiae: a genomic and proteomic approach.</title>
        <authorList>
            <person name="de Eugenio L.I."/>
            <person name="Mendez-Liter J.A."/>
            <person name="Nieto-Dominguez M."/>
            <person name="Alonso L."/>
            <person name="Gil-Munoz J."/>
            <person name="Barriuso J."/>
            <person name="Prieto A."/>
            <person name="Martinez M.J."/>
        </authorList>
    </citation>
    <scope>NUCLEOTIDE SEQUENCE [LARGE SCALE GENOMIC DNA]</scope>
    <source>
        <strain evidence="5 6">CIB</strain>
    </source>
</reference>
<evidence type="ECO:0000313" key="6">
    <source>
        <dbReference type="Proteomes" id="UP000249363"/>
    </source>
</evidence>
<sequence>MSDFARDDAEQTNGSGFSPSEPNPGAMSPTYHIIRDVPQDETSWNLQYVSDIYIPPHPPLLAQSEDGQAQHEIDSEMNEAPLFWPQPTGYNPTLINENAAVASDSYFFPNPDFVFTGFSEAGMFTSNTGAWSYDYNNPSFTEQTPLANGFFESATFSSNAGVWFHESINTNSAEYIAHSNGFDIGSSGDLALREYSQQLPSILPWAQVQTNQNVGEANTANFQDNFQFHQDISLAPSELENLDLTSSHYGTSGYPDLLSNLEIYQPLQSPYRDSINNYRPNQLNLTNGHLEDTNMSLYHSIPFSGFEPSAESAGGDPPYQNADQVFSHQSVSTVFGPSTPVGLPSGGLGKRHEKANRDSTDVRRWACWKCKRHNKSCDGQTPCSYCMKTFERARILKHPCAKAYFSDFVLTNSYFEFPTLYQNLVIEKQRNIDLVRALSVSAKLFERDTLFLTKSSFGISTNCMISWGLAVVASHEAAVSEIIKEDIGHNFETNPRRIALEIVKTPQDLRRTFDIPLHFFEIPGKNKTTEEWLSKKLKRMVFCYHGFFTFQAMKKTELNAPVGFDDQSVEHAAMLNIWLTMRQCEIDLFKYLERFVNDNDSKVEISEIKCVIKVMAYMVTIPASFELKAHNIVSETNEEVENDLLRNFTDRHERVRAALFVYICILNDKLPSGTNLWDLFDHSKFSRQLKKEFRGCLENIGKLLSGFEFWEQSLRKNLQKTTEKLSVYSDILDTIDSSQNPLTANLKDFEDDQDFFHDEDFVNSFDGDNTEVTNGIDIYTTGGILEAMANESVEDLYFLVFMPLPNINWTKAFNPISQEGSQEINEDSLQRLGIHVLLIPRLAKACWAQKCLDLLSSTEFTLPDLVQKAYSCVDGLLSHLSSSFPGIKNEQVLKLISAMAEGYRWLNLIEMIESAEILLTQRSFISVFASGTPLQRFDIGEIVSGGTDDDFKHLKELISTSFSWIKKPCAELSGFVKLFLHAEQFMAFGDLTSAQEIGCQLQSLAVGCFGDPEHVKCTIHRFFDKYHQVIDNPIRDMITKLPSDEDVLSLASEFEIATPTMKEATPSESGSSSAQNVEEETVRSDFQLGQDSPLIMAIIQYILHEEQSECGPEH</sequence>
<protein>
    <recommendedName>
        <fullName evidence="7">Zn(2)-C6 fungal-type domain-containing protein</fullName>
    </recommendedName>
</protein>
<dbReference type="EMBL" id="MIKG01000022">
    <property type="protein sequence ID" value="RAO73091.1"/>
    <property type="molecule type" value="Genomic_DNA"/>
</dbReference>
<gene>
    <name evidence="5" type="ORF">BHQ10_009103</name>
</gene>